<proteinExistence type="inferred from homology"/>
<dbReference type="SUPFAM" id="SSF50729">
    <property type="entry name" value="PH domain-like"/>
    <property type="match status" value="1"/>
</dbReference>
<comment type="similarity">
    <text evidence="1 7">Belongs to the VPS36 family.</text>
</comment>
<dbReference type="InterPro" id="IPR021648">
    <property type="entry name" value="GLUE_dom"/>
</dbReference>
<dbReference type="Gene3D" id="1.10.10.10">
    <property type="entry name" value="Winged helix-like DNA-binding domain superfamily/Winged helix DNA-binding domain"/>
    <property type="match status" value="2"/>
</dbReference>
<keyword evidence="10" id="KW-1185">Reference proteome</keyword>
<dbReference type="EMBL" id="QBLH01002549">
    <property type="protein sequence ID" value="TGZ48129.1"/>
    <property type="molecule type" value="Genomic_DNA"/>
</dbReference>
<evidence type="ECO:0000256" key="1">
    <source>
        <dbReference type="ARBA" id="ARBA00009697"/>
    </source>
</evidence>
<dbReference type="InterPro" id="IPR040608">
    <property type="entry name" value="Snf8/Vps36"/>
</dbReference>
<dbReference type="FunFam" id="1.10.10.10:FF:000416">
    <property type="entry name" value="Vacuolar protein-sorting-associated protein 36"/>
    <property type="match status" value="1"/>
</dbReference>
<evidence type="ECO:0000259" key="8">
    <source>
        <dbReference type="PROSITE" id="PS51495"/>
    </source>
</evidence>
<organism evidence="9 10">
    <name type="scientific">Temnothorax longispinosus</name>
    <dbReference type="NCBI Taxonomy" id="300112"/>
    <lineage>
        <taxon>Eukaryota</taxon>
        <taxon>Metazoa</taxon>
        <taxon>Ecdysozoa</taxon>
        <taxon>Arthropoda</taxon>
        <taxon>Hexapoda</taxon>
        <taxon>Insecta</taxon>
        <taxon>Pterygota</taxon>
        <taxon>Neoptera</taxon>
        <taxon>Endopterygota</taxon>
        <taxon>Hymenoptera</taxon>
        <taxon>Apocrita</taxon>
        <taxon>Aculeata</taxon>
        <taxon>Formicoidea</taxon>
        <taxon>Formicidae</taxon>
        <taxon>Myrmicinae</taxon>
        <taxon>Temnothorax</taxon>
    </lineage>
</organism>
<dbReference type="GO" id="GO:0031902">
    <property type="term" value="C:late endosome membrane"/>
    <property type="evidence" value="ECO:0007669"/>
    <property type="project" value="UniProtKB-UniRule"/>
</dbReference>
<evidence type="ECO:0000313" key="10">
    <source>
        <dbReference type="Proteomes" id="UP000310200"/>
    </source>
</evidence>
<dbReference type="GO" id="GO:0043130">
    <property type="term" value="F:ubiquitin binding"/>
    <property type="evidence" value="ECO:0007669"/>
    <property type="project" value="UniProtKB-UniRule"/>
</dbReference>
<dbReference type="InterPro" id="IPR011993">
    <property type="entry name" value="PH-like_dom_sf"/>
</dbReference>
<dbReference type="PROSITE" id="PS51495">
    <property type="entry name" value="GLUE"/>
    <property type="match status" value="1"/>
</dbReference>
<accession>A0A4S2KJJ8</accession>
<protein>
    <recommendedName>
        <fullName evidence="2 7">Vacuolar protein-sorting-associated protein 36</fullName>
    </recommendedName>
    <alternativeName>
        <fullName evidence="6 7">ESCRT-II complex subunit VPS36</fullName>
    </alternativeName>
</protein>
<dbReference type="Pfam" id="PF04157">
    <property type="entry name" value="EAP30"/>
    <property type="match status" value="1"/>
</dbReference>
<name>A0A4S2KJJ8_9HYME</name>
<evidence type="ECO:0000256" key="3">
    <source>
        <dbReference type="ARBA" id="ARBA00022448"/>
    </source>
</evidence>
<comment type="subcellular location">
    <subcellularLocation>
        <location evidence="7">Cytoplasm</location>
    </subcellularLocation>
    <subcellularLocation>
        <location evidence="7">Endosome</location>
    </subcellularLocation>
</comment>
<dbReference type="Pfam" id="PF11605">
    <property type="entry name" value="Vps36_ESCRT-II"/>
    <property type="match status" value="1"/>
</dbReference>
<dbReference type="STRING" id="300112.A0A4S2KJJ8"/>
<dbReference type="Gene3D" id="6.10.140.260">
    <property type="match status" value="1"/>
</dbReference>
<dbReference type="GO" id="GO:0043328">
    <property type="term" value="P:protein transport to vacuole involved in ubiquitin-dependent protein catabolic process via the multivesicular body sorting pathway"/>
    <property type="evidence" value="ECO:0007669"/>
    <property type="project" value="UniProtKB-UniRule"/>
</dbReference>
<gene>
    <name evidence="9" type="ORF">DBV15_04385</name>
</gene>
<evidence type="ECO:0000256" key="4">
    <source>
        <dbReference type="ARBA" id="ARBA00022490"/>
    </source>
</evidence>
<comment type="caution">
    <text evidence="9">The sequence shown here is derived from an EMBL/GenBank/DDBJ whole genome shotgun (WGS) entry which is preliminary data.</text>
</comment>
<dbReference type="GO" id="GO:0032266">
    <property type="term" value="F:phosphatidylinositol-3-phosphate binding"/>
    <property type="evidence" value="ECO:0007669"/>
    <property type="project" value="UniProtKB-UniRule"/>
</dbReference>
<dbReference type="InterPro" id="IPR037855">
    <property type="entry name" value="Vps36"/>
</dbReference>
<dbReference type="AlphaFoldDB" id="A0A4S2KJJ8"/>
<comment type="function">
    <text evidence="7">Component of the ESCRT-II complex (endosomal sorting complex required for transport II), which is required for multivesicular body (MVB) formation and sorting of endosomal cargo proteins into MVBs.</text>
</comment>
<dbReference type="PANTHER" id="PTHR13128">
    <property type="entry name" value="VACUOLAR PROTEIN-SORTING-ASSOCIATED PROTEIN 36"/>
    <property type="match status" value="1"/>
</dbReference>
<evidence type="ECO:0000256" key="7">
    <source>
        <dbReference type="RuleBase" id="RU367095"/>
    </source>
</evidence>
<dbReference type="Proteomes" id="UP000310200">
    <property type="component" value="Unassembled WGS sequence"/>
</dbReference>
<keyword evidence="5 7" id="KW-0653">Protein transport</keyword>
<reference evidence="9 10" key="1">
    <citation type="journal article" date="2019" name="Philos. Trans. R. Soc. Lond., B, Biol. Sci.">
        <title>Ant behaviour and brain gene expression of defending hosts depend on the ecological success of the intruding social parasite.</title>
        <authorList>
            <person name="Kaur R."/>
            <person name="Stoldt M."/>
            <person name="Jongepier E."/>
            <person name="Feldmeyer B."/>
            <person name="Menzel F."/>
            <person name="Bornberg-Bauer E."/>
            <person name="Foitzik S."/>
        </authorList>
    </citation>
    <scope>NUCLEOTIDE SEQUENCE [LARGE SCALE GENOMIC DNA]</scope>
    <source>
        <tissue evidence="9">Whole body</tissue>
    </source>
</reference>
<evidence type="ECO:0000313" key="9">
    <source>
        <dbReference type="EMBL" id="TGZ48129.1"/>
    </source>
</evidence>
<comment type="subunit">
    <text evidence="7">Component of the endosomal sorting complex required for transport II (ESCRT-II).</text>
</comment>
<evidence type="ECO:0000256" key="2">
    <source>
        <dbReference type="ARBA" id="ARBA00017953"/>
    </source>
</evidence>
<dbReference type="Gene3D" id="2.30.29.30">
    <property type="entry name" value="Pleckstrin-homology domain (PH domain)/Phosphotyrosine-binding domain (PTB)"/>
    <property type="match status" value="1"/>
</dbReference>
<keyword evidence="7" id="KW-0967">Endosome</keyword>
<dbReference type="GO" id="GO:0000814">
    <property type="term" value="C:ESCRT II complex"/>
    <property type="evidence" value="ECO:0007669"/>
    <property type="project" value="UniProtKB-UniRule"/>
</dbReference>
<dbReference type="PANTHER" id="PTHR13128:SF12">
    <property type="entry name" value="VACUOLAR PROTEIN-SORTING-ASSOCIATED PROTEIN 36"/>
    <property type="match status" value="1"/>
</dbReference>
<dbReference type="SUPFAM" id="SSF46785">
    <property type="entry name" value="Winged helix' DNA-binding domain"/>
    <property type="match status" value="2"/>
</dbReference>
<keyword evidence="4 7" id="KW-0963">Cytoplasm</keyword>
<dbReference type="InterPro" id="IPR036390">
    <property type="entry name" value="WH_DNA-bd_sf"/>
</dbReference>
<dbReference type="InterPro" id="IPR036388">
    <property type="entry name" value="WH-like_DNA-bd_sf"/>
</dbReference>
<keyword evidence="3 7" id="KW-0813">Transport</keyword>
<sequence>MNRFEYADSRFMPNEVYVRRDMVVRLYDGDTKTNFENGELILTSHRILWGRPGDIPRGNTCLSLSLRHIVFFEEENPGPFSFGRSKKIVLHLSEPAVDKMPGPTDNSLYNYVKLSFKEGLDPNFITQLSDTIMRQMWEFAPAPGLIVPNVRDNQENTKLPPRIKTRTGIIGIERSLQEKQKETDESISLAFQDLTKLMDMAKDMVAISKTISAKIRARQGDITEDETVRFKAYLMSLGIDDPVTRDAYKSSNEYLEQLAKQLACILEEPIKEVGGMMTLTDVYCRVNRARGLELLSPEDLLHASRQLAPLGLPIVLRSFDSGVMVLQIRSHDDNAVIDRITELLKEKGPMTAEDLAQSEGISVLLARERLLVTEKHGKACRDDSIEALRFYPNLFLEEISSE</sequence>
<dbReference type="FunFam" id="1.10.10.10:FF:000170">
    <property type="entry name" value="Vacuolar protein-sorting-associated protein 36"/>
    <property type="match status" value="1"/>
</dbReference>
<evidence type="ECO:0000256" key="5">
    <source>
        <dbReference type="ARBA" id="ARBA00022927"/>
    </source>
</evidence>
<feature type="domain" description="GLUE N-terminal" evidence="8">
    <location>
        <begin position="1"/>
        <end position="144"/>
    </location>
</feature>
<evidence type="ECO:0000256" key="6">
    <source>
        <dbReference type="ARBA" id="ARBA00030114"/>
    </source>
</evidence>